<evidence type="ECO:0000256" key="1">
    <source>
        <dbReference type="SAM" id="Coils"/>
    </source>
</evidence>
<dbReference type="OrthoDB" id="6474464at2759"/>
<accession>J4HUH8</accession>
<dbReference type="RefSeq" id="XP_012179440.1">
    <property type="nucleotide sequence ID" value="XM_012324050.1"/>
</dbReference>
<gene>
    <name evidence="3" type="ORF">FIBRA_02185</name>
</gene>
<dbReference type="STRING" id="599839.J4HUH8"/>
<keyword evidence="1" id="KW-0175">Coiled coil</keyword>
<sequence>MGRQNNSSTNGRGSNNVRGTNNRPGTPSAQQPSLLSTPPKSTPANNESASKMLPTPISRGTSQSDADRTAREGAVSAPAGGPDLKPIEDLLGCMKSTLSVLGATFDSLSAQTVKVTELVPTIGALHQIEGVRAQFDEQKKVQEERMQAVKEQIADEMKNLVRTRLKDQVGVIVRAVVKREVASRVQKQLQLHIPGTLKEELEEYKRHVIEVKRSLHNAEAKRHNALIRSASLDEPLHPLLRPLEQVQGSRPAYDLEPPTASRSFPRDIEMLIKSPHNVVKELLRDYGLVEPTKRKGETQHGSREEDINRFMSFIGVGFQLVPSSPTQGGQWQPQSPLLTRVQYPQ</sequence>
<dbReference type="AlphaFoldDB" id="J4HUH8"/>
<evidence type="ECO:0000313" key="3">
    <source>
        <dbReference type="EMBL" id="CCM00157.1"/>
    </source>
</evidence>
<dbReference type="GeneID" id="24095068"/>
<protein>
    <submittedName>
        <fullName evidence="3">Uncharacterized protein</fullName>
    </submittedName>
</protein>
<reference evidence="3 4" key="1">
    <citation type="journal article" date="2012" name="Appl. Environ. Microbiol.">
        <title>Short-read sequencing for genomic analysis of the brown rot fungus Fibroporia radiculosa.</title>
        <authorList>
            <person name="Tang J.D."/>
            <person name="Perkins A.D."/>
            <person name="Sonstegard T.S."/>
            <person name="Schroeder S.G."/>
            <person name="Burgess S.C."/>
            <person name="Diehl S.V."/>
        </authorList>
    </citation>
    <scope>NUCLEOTIDE SEQUENCE [LARGE SCALE GENOMIC DNA]</scope>
    <source>
        <strain evidence="3 4">TFFH 294</strain>
    </source>
</reference>
<feature type="compositionally biased region" description="Low complexity" evidence="2">
    <location>
        <begin position="1"/>
        <end position="23"/>
    </location>
</feature>
<proteinExistence type="predicted"/>
<feature type="compositionally biased region" description="Low complexity" evidence="2">
    <location>
        <begin position="32"/>
        <end position="43"/>
    </location>
</feature>
<evidence type="ECO:0000256" key="2">
    <source>
        <dbReference type="SAM" id="MobiDB-lite"/>
    </source>
</evidence>
<dbReference type="EMBL" id="HE796968">
    <property type="protein sequence ID" value="CCM00157.1"/>
    <property type="molecule type" value="Genomic_DNA"/>
</dbReference>
<dbReference type="InParanoid" id="J4HUH8"/>
<feature type="region of interest" description="Disordered" evidence="2">
    <location>
        <begin position="324"/>
        <end position="345"/>
    </location>
</feature>
<feature type="coiled-coil region" evidence="1">
    <location>
        <begin position="132"/>
        <end position="159"/>
    </location>
</feature>
<organism evidence="3 4">
    <name type="scientific">Fibroporia radiculosa</name>
    <dbReference type="NCBI Taxonomy" id="599839"/>
    <lineage>
        <taxon>Eukaryota</taxon>
        <taxon>Fungi</taxon>
        <taxon>Dikarya</taxon>
        <taxon>Basidiomycota</taxon>
        <taxon>Agaricomycotina</taxon>
        <taxon>Agaricomycetes</taxon>
        <taxon>Polyporales</taxon>
        <taxon>Fibroporiaceae</taxon>
        <taxon>Fibroporia</taxon>
    </lineage>
</organism>
<keyword evidence="4" id="KW-1185">Reference proteome</keyword>
<dbReference type="HOGENOM" id="CLU_050078_1_0_1"/>
<dbReference type="Proteomes" id="UP000006352">
    <property type="component" value="Unassembled WGS sequence"/>
</dbReference>
<feature type="region of interest" description="Disordered" evidence="2">
    <location>
        <begin position="1"/>
        <end position="84"/>
    </location>
</feature>
<evidence type="ECO:0000313" key="4">
    <source>
        <dbReference type="Proteomes" id="UP000006352"/>
    </source>
</evidence>
<name>J4HUH8_9APHY</name>